<dbReference type="Proteomes" id="UP000219335">
    <property type="component" value="Unassembled WGS sequence"/>
</dbReference>
<gene>
    <name evidence="1" type="ORF">SAMN06297164_3348</name>
</gene>
<evidence type="ECO:0008006" key="3">
    <source>
        <dbReference type="Google" id="ProtNLM"/>
    </source>
</evidence>
<dbReference type="Pfam" id="PF00353">
    <property type="entry name" value="HemolysinCabind"/>
    <property type="match status" value="1"/>
</dbReference>
<dbReference type="InterPro" id="IPR001343">
    <property type="entry name" value="Hemolysn_Ca-bd"/>
</dbReference>
<evidence type="ECO:0000313" key="2">
    <source>
        <dbReference type="Proteomes" id="UP000219335"/>
    </source>
</evidence>
<organism evidence="1 2">
    <name type="scientific">Nitrosomonas ureae</name>
    <dbReference type="NCBI Taxonomy" id="44577"/>
    <lineage>
        <taxon>Bacteria</taxon>
        <taxon>Pseudomonadati</taxon>
        <taxon>Pseudomonadota</taxon>
        <taxon>Betaproteobacteria</taxon>
        <taxon>Nitrosomonadales</taxon>
        <taxon>Nitrosomonadaceae</taxon>
        <taxon>Nitrosomonas</taxon>
    </lineage>
</organism>
<dbReference type="EMBL" id="OCMU01000003">
    <property type="protein sequence ID" value="SOD22100.1"/>
    <property type="molecule type" value="Genomic_DNA"/>
</dbReference>
<name>A0A286AJL4_9PROT</name>
<protein>
    <recommendedName>
        <fullName evidence="3">Hemolysin-type calcium-binding repeat-containing protein</fullName>
    </recommendedName>
</protein>
<evidence type="ECO:0000313" key="1">
    <source>
        <dbReference type="EMBL" id="SOD22100.1"/>
    </source>
</evidence>
<dbReference type="SUPFAM" id="SSF51120">
    <property type="entry name" value="beta-Roll"/>
    <property type="match status" value="1"/>
</dbReference>
<proteinExistence type="predicted"/>
<dbReference type="InterPro" id="IPR011049">
    <property type="entry name" value="Serralysin-like_metalloprot_C"/>
</dbReference>
<accession>A0A286AJL4</accession>
<dbReference type="Gene3D" id="2.150.10.10">
    <property type="entry name" value="Serralysin-like metalloprotease, C-terminal"/>
    <property type="match status" value="1"/>
</dbReference>
<reference evidence="1 2" key="1">
    <citation type="submission" date="2017-09" db="EMBL/GenBank/DDBJ databases">
        <authorList>
            <person name="Ehlers B."/>
            <person name="Leendertz F.H."/>
        </authorList>
    </citation>
    <scope>NUCLEOTIDE SEQUENCE [LARGE SCALE GENOMIC DNA]</scope>
    <source>
        <strain evidence="1 2">Nm42</strain>
    </source>
</reference>
<dbReference type="GO" id="GO:0005509">
    <property type="term" value="F:calcium ion binding"/>
    <property type="evidence" value="ECO:0007669"/>
    <property type="project" value="InterPro"/>
</dbReference>
<sequence length="136" mass="14551">MTEADTSAHLKIYIFTVNATEPVALALISNLKFFLYTKSVVKFIPTSNTASPWVPGNDNLKGTSAAEIFEAGDGNDSMIGRGGADVFHGGAGDDAAYQRMQTRITSIGNRIPLTVSIQTPHFFNVDSLTEGVDDLP</sequence>
<dbReference type="RefSeq" id="WP_097107267.1">
    <property type="nucleotide sequence ID" value="NZ_OCMU01000003.1"/>
</dbReference>
<dbReference type="AlphaFoldDB" id="A0A286AJL4"/>